<dbReference type="InterPro" id="IPR002575">
    <property type="entry name" value="Aminoglycoside_PTrfase"/>
</dbReference>
<evidence type="ECO:0000313" key="2">
    <source>
        <dbReference type="EMBL" id="KAJ5392148.1"/>
    </source>
</evidence>
<dbReference type="GeneID" id="81371255"/>
<evidence type="ECO:0000259" key="1">
    <source>
        <dbReference type="Pfam" id="PF01636"/>
    </source>
</evidence>
<dbReference type="AlphaFoldDB" id="A0A9W9VZ81"/>
<dbReference type="RefSeq" id="XP_056487826.1">
    <property type="nucleotide sequence ID" value="XM_056632275.1"/>
</dbReference>
<dbReference type="Proteomes" id="UP001147747">
    <property type="component" value="Unassembled WGS sequence"/>
</dbReference>
<proteinExistence type="predicted"/>
<feature type="domain" description="Aminoglycoside phosphotransferase" evidence="1">
    <location>
        <begin position="203"/>
        <end position="246"/>
    </location>
</feature>
<dbReference type="Pfam" id="PF01636">
    <property type="entry name" value="APH"/>
    <property type="match status" value="1"/>
</dbReference>
<sequence length="280" mass="31135">MTPSDDNLVPACLKVLLTKPRTGRPYNGQEMQTRDIALRHHIRSIYQDRGSWEGLIPRSIETWPVPLAGDAATAELEGEYCASLETKLYGSALRRLPVFNTTAEDLVTFLSVMKEVEVEGLEKRLGVRIPEMFFPDLEVLRVSAIEAWGRMVKLGQISAQDILLKVFDQDGFRIENTSKLEYFLTNQTACIRNIQNPNQTTIFSLVHDDLKSEHILIDESSGRITAILDWADAGRGNAAVHVSGLALTVGKRMAVMAAERAGYDEDTILQGLCKFGVSVL</sequence>
<dbReference type="Gene3D" id="3.90.1200.10">
    <property type="match status" value="1"/>
</dbReference>
<accession>A0A9W9VZ81</accession>
<evidence type="ECO:0000313" key="3">
    <source>
        <dbReference type="Proteomes" id="UP001147747"/>
    </source>
</evidence>
<dbReference type="InterPro" id="IPR011009">
    <property type="entry name" value="Kinase-like_dom_sf"/>
</dbReference>
<keyword evidence="3" id="KW-1185">Reference proteome</keyword>
<comment type="caution">
    <text evidence="2">The sequence shown here is derived from an EMBL/GenBank/DDBJ whole genome shotgun (WGS) entry which is preliminary data.</text>
</comment>
<dbReference type="OrthoDB" id="5598852at2759"/>
<gene>
    <name evidence="2" type="ORF">N7509_007638</name>
</gene>
<dbReference type="SUPFAM" id="SSF56112">
    <property type="entry name" value="Protein kinase-like (PK-like)"/>
    <property type="match status" value="1"/>
</dbReference>
<reference evidence="2" key="1">
    <citation type="submission" date="2022-12" db="EMBL/GenBank/DDBJ databases">
        <authorList>
            <person name="Petersen C."/>
        </authorList>
    </citation>
    <scope>NUCLEOTIDE SEQUENCE</scope>
    <source>
        <strain evidence="2">IBT 29677</strain>
    </source>
</reference>
<dbReference type="EMBL" id="JAPZBU010000008">
    <property type="protein sequence ID" value="KAJ5392148.1"/>
    <property type="molecule type" value="Genomic_DNA"/>
</dbReference>
<protein>
    <recommendedName>
        <fullName evidence="1">Aminoglycoside phosphotransferase domain-containing protein</fullName>
    </recommendedName>
</protein>
<name>A0A9W9VZ81_9EURO</name>
<organism evidence="2 3">
    <name type="scientific">Penicillium cosmopolitanum</name>
    <dbReference type="NCBI Taxonomy" id="1131564"/>
    <lineage>
        <taxon>Eukaryota</taxon>
        <taxon>Fungi</taxon>
        <taxon>Dikarya</taxon>
        <taxon>Ascomycota</taxon>
        <taxon>Pezizomycotina</taxon>
        <taxon>Eurotiomycetes</taxon>
        <taxon>Eurotiomycetidae</taxon>
        <taxon>Eurotiales</taxon>
        <taxon>Aspergillaceae</taxon>
        <taxon>Penicillium</taxon>
    </lineage>
</organism>
<reference evidence="2" key="2">
    <citation type="journal article" date="2023" name="IMA Fungus">
        <title>Comparative genomic study of the Penicillium genus elucidates a diverse pangenome and 15 lateral gene transfer events.</title>
        <authorList>
            <person name="Petersen C."/>
            <person name="Sorensen T."/>
            <person name="Nielsen M.R."/>
            <person name="Sondergaard T.E."/>
            <person name="Sorensen J.L."/>
            <person name="Fitzpatrick D.A."/>
            <person name="Frisvad J.C."/>
            <person name="Nielsen K.L."/>
        </authorList>
    </citation>
    <scope>NUCLEOTIDE SEQUENCE</scope>
    <source>
        <strain evidence="2">IBT 29677</strain>
    </source>
</reference>